<keyword evidence="2" id="KW-1185">Reference proteome</keyword>
<dbReference type="InterPro" id="IPR009216">
    <property type="entry name" value="Virulence_factor_SrfB"/>
</dbReference>
<name>A0A927IH36_9BACT</name>
<comment type="caution">
    <text evidence="1">The sequence shown here is derived from an EMBL/GenBank/DDBJ whole genome shotgun (WGS) entry which is preliminary data.</text>
</comment>
<dbReference type="Proteomes" id="UP000622317">
    <property type="component" value="Unassembled WGS sequence"/>
</dbReference>
<proteinExistence type="predicted"/>
<accession>A0A927IH36</accession>
<organism evidence="1 2">
    <name type="scientific">Pelagicoccus enzymogenes</name>
    <dbReference type="NCBI Taxonomy" id="2773457"/>
    <lineage>
        <taxon>Bacteria</taxon>
        <taxon>Pseudomonadati</taxon>
        <taxon>Verrucomicrobiota</taxon>
        <taxon>Opitutia</taxon>
        <taxon>Puniceicoccales</taxon>
        <taxon>Pelagicoccaceae</taxon>
        <taxon>Pelagicoccus</taxon>
    </lineage>
</organism>
<evidence type="ECO:0000313" key="1">
    <source>
        <dbReference type="EMBL" id="MBD5779791.1"/>
    </source>
</evidence>
<protein>
    <submittedName>
        <fullName evidence="1">Virulence factor SrfB</fullName>
    </submittedName>
</protein>
<reference evidence="1" key="1">
    <citation type="submission" date="2020-09" db="EMBL/GenBank/DDBJ databases">
        <title>Pelagicoccus enzymogenes sp. nov. with an EPS production, isolated from marine sediment.</title>
        <authorList>
            <person name="Feng X."/>
        </authorList>
    </citation>
    <scope>NUCLEOTIDE SEQUENCE</scope>
    <source>
        <strain evidence="1">NFK12</strain>
    </source>
</reference>
<dbReference type="AlphaFoldDB" id="A0A927IH36"/>
<sequence length="972" mass="110949">MADKAPTRIEIFPNTGPQTCVLPLKELLPERPDDFLTRLVEKNRAGWQPWAEITPWIRYRFDFENDTPVLFVAVETNLGEPYRGLLVDVEDRLYESAPDEEEFIPFYAAYDEFSIEEEYGNRREIPLLSLPNQQGLDLPINLVVQWERSHGRLPIDVDLIVDLGNSRTVGLLLETPDPGLEMPFERRVRPLRFTPRGMPYEYQIDNQGGLLDDPYAIINSWMILHETLFQDLEPEPPFAKIQPEDQSKKTSVYWAPANRNGKKGYVKKVYIPHGFAELSPAIIGGARHSDGAEQILARANLDRMAKFFLSSPKRYAWDSVPLSERGGTVWMQIPNGYGAEDGYNSFQELNGLIRCFMHPEGSQFDWNVETPPDEERFRGVPLLGTAPTYPRRDAICWFALSVIEAAYRQINAPGYIHTSQREPRPRRLRKVRVSYPAGWTDEERSRYLEQWQRALNLFSLIRFENLDPIAERTGEKGGDRPILADPPLDEAVCSQLPIIYSDISSLGNSCSDWLHLYGNGRVVTVMNVDIGGGTTDMAINRYRAENHPAGIGQQQKFELIPDLRFRHGSRIAGDMLVKTIIEELVVPAWLRNSSSQAFEKITDAEQLIRYLFQTPTDANLMGVDAKAMSKLVRFLRLCLIPLANALLGRLSEAKETDGWGPLIVEDIIEPRFVEDFNKLVDRLVKVKSVNGRLWRGPAFPVEGARLTIDRDALVRCIDRTFSGLLDTLSDLAGRHRCDLVIVSGKPSELPRIRELMLRKFPLLPQRIIHVKSFPAGHWYPFKRLGSDRITDAKTCTVVGAALFQDICNGNLNTFTIRPADRSELSRRFCWGFARRNMLPRDFFNSNNLLFRPSELPRPQSGQDRVEFEKSFADFPLNIRIGRQIETMRDLQPDPVYEVSLDPSRYPGAQPYTADVTLRWVSERGKGEYIELVKVSPSTRFPEIDPAAVRFLLNTLLEESFWLDDPSLEIASV</sequence>
<evidence type="ECO:0000313" key="2">
    <source>
        <dbReference type="Proteomes" id="UP000622317"/>
    </source>
</evidence>
<gene>
    <name evidence="1" type="ORF">IEN85_09830</name>
</gene>
<dbReference type="EMBL" id="JACYFG010000013">
    <property type="protein sequence ID" value="MBD5779791.1"/>
    <property type="molecule type" value="Genomic_DNA"/>
</dbReference>
<dbReference type="Pfam" id="PF07520">
    <property type="entry name" value="SrfB"/>
    <property type="match status" value="1"/>
</dbReference>
<dbReference type="RefSeq" id="WP_191616916.1">
    <property type="nucleotide sequence ID" value="NZ_JACYFG010000013.1"/>
</dbReference>